<evidence type="ECO:0000313" key="2">
    <source>
        <dbReference type="Proteomes" id="UP001153269"/>
    </source>
</evidence>
<gene>
    <name evidence="1" type="ORF">PLEPLA_LOCUS1021</name>
</gene>
<dbReference type="Proteomes" id="UP001153269">
    <property type="component" value="Unassembled WGS sequence"/>
</dbReference>
<evidence type="ECO:0000313" key="1">
    <source>
        <dbReference type="EMBL" id="CAB1413321.1"/>
    </source>
</evidence>
<organism evidence="1 2">
    <name type="scientific">Pleuronectes platessa</name>
    <name type="common">European plaice</name>
    <dbReference type="NCBI Taxonomy" id="8262"/>
    <lineage>
        <taxon>Eukaryota</taxon>
        <taxon>Metazoa</taxon>
        <taxon>Chordata</taxon>
        <taxon>Craniata</taxon>
        <taxon>Vertebrata</taxon>
        <taxon>Euteleostomi</taxon>
        <taxon>Actinopterygii</taxon>
        <taxon>Neopterygii</taxon>
        <taxon>Teleostei</taxon>
        <taxon>Neoteleostei</taxon>
        <taxon>Acanthomorphata</taxon>
        <taxon>Carangaria</taxon>
        <taxon>Pleuronectiformes</taxon>
        <taxon>Pleuronectoidei</taxon>
        <taxon>Pleuronectidae</taxon>
        <taxon>Pleuronectes</taxon>
    </lineage>
</organism>
<name>A0A9N7TIV3_PLEPL</name>
<comment type="caution">
    <text evidence="1">The sequence shown here is derived from an EMBL/GenBank/DDBJ whole genome shotgun (WGS) entry which is preliminary data.</text>
</comment>
<accession>A0A9N7TIV3</accession>
<protein>
    <submittedName>
        <fullName evidence="1">Uncharacterized protein</fullName>
    </submittedName>
</protein>
<dbReference type="EMBL" id="CADEAL010000049">
    <property type="protein sequence ID" value="CAB1413321.1"/>
    <property type="molecule type" value="Genomic_DNA"/>
</dbReference>
<proteinExistence type="predicted"/>
<dbReference type="AlphaFoldDB" id="A0A9N7TIV3"/>
<reference evidence="1" key="1">
    <citation type="submission" date="2020-03" db="EMBL/GenBank/DDBJ databases">
        <authorList>
            <person name="Weist P."/>
        </authorList>
    </citation>
    <scope>NUCLEOTIDE SEQUENCE</scope>
</reference>
<keyword evidence="2" id="KW-1185">Reference proteome</keyword>
<sequence>MEGGGETGIEPPTIWLVDDPPTLFLLRHNSHHHFLKYLGEEQEVLPGNQGAGCRGNGSPEHLFPKQTDLVFDYGSYDLDKTLNYALKGQKKGWTRFEGEEGRTKENDMITG</sequence>